<proteinExistence type="predicted"/>
<reference evidence="4" key="1">
    <citation type="submission" date="2020-01" db="EMBL/GenBank/DDBJ databases">
        <title>Genome Sequencing of Three Apophysomyces-Like Fungal Strains Confirms a Novel Fungal Genus in the Mucoromycota with divergent Burkholderia-like Endosymbiotic Bacteria.</title>
        <authorList>
            <person name="Stajich J.E."/>
            <person name="Macias A.M."/>
            <person name="Carter-House D."/>
            <person name="Lovett B."/>
            <person name="Kasson L.R."/>
            <person name="Berry K."/>
            <person name="Grigoriev I."/>
            <person name="Chang Y."/>
            <person name="Spatafora J."/>
            <person name="Kasson M.T."/>
        </authorList>
    </citation>
    <scope>NUCLEOTIDE SEQUENCE</scope>
    <source>
        <strain evidence="4">NRRL A-21654</strain>
    </source>
</reference>
<keyword evidence="2" id="KW-1133">Transmembrane helix</keyword>
<evidence type="ECO:0000313" key="5">
    <source>
        <dbReference type="Proteomes" id="UP000605846"/>
    </source>
</evidence>
<feature type="transmembrane region" description="Helical" evidence="2">
    <location>
        <begin position="60"/>
        <end position="82"/>
    </location>
</feature>
<comment type="caution">
    <text evidence="4">The sequence shown here is derived from an EMBL/GenBank/DDBJ whole genome shotgun (WGS) entry which is preliminary data.</text>
</comment>
<sequence length="508" mass="59169">MLQPDYEPYSAVSFQHKQLTSPYPYHDESPHIRTRAFLTSLDTNSNPLRWRRRCRLQKRVVIGLILLLLPLIYYGNVIRVYWSFLRIKLDNVMFDKGWITCGVLRKEPMLYVQDTDHVQIVWEMNCGMTSNDMFVTLESPSKTVEEIGPVSMVQLDDRHLVYKTTLGPLEAGGKYAYNIDMVPKTKPSSWWERKAPRRTLASSTFQWHVTANSTIRIAAMADNQFGMKTFTTVLGKIAEHQPIHYLLHAGDAVQNYPSLREWQTDFVGPLTYHQLGQHMPMIYAHGNHDHDRTSEYHYTRSIPSKDPWFSFSLANGAIQFFVLDSNLDWARQEEWFQQELASEASQKAQFRIVVVHIPPFLEFWDPHAWFQLRESEWGAFIKDRFVPLFNEYGVDLVISGHQHNYERGERDGIQYAIIGGAGGDLDHERVADWGMYESSLLDFHYVIMDFRPIGERWQLRWDAYDLDGHLVDAMTLDPKYMQNPVPPGLLQDLESMVEEEPEEDTAVN</sequence>
<dbReference type="Pfam" id="PF00149">
    <property type="entry name" value="Metallophos"/>
    <property type="match status" value="1"/>
</dbReference>
<keyword evidence="2" id="KW-0472">Membrane</keyword>
<dbReference type="InterPro" id="IPR029052">
    <property type="entry name" value="Metallo-depent_PP-like"/>
</dbReference>
<dbReference type="PANTHER" id="PTHR22953">
    <property type="entry name" value="ACID PHOSPHATASE RELATED"/>
    <property type="match status" value="1"/>
</dbReference>
<organism evidence="4 5">
    <name type="scientific">Apophysomyces ossiformis</name>
    <dbReference type="NCBI Taxonomy" id="679940"/>
    <lineage>
        <taxon>Eukaryota</taxon>
        <taxon>Fungi</taxon>
        <taxon>Fungi incertae sedis</taxon>
        <taxon>Mucoromycota</taxon>
        <taxon>Mucoromycotina</taxon>
        <taxon>Mucoromycetes</taxon>
        <taxon>Mucorales</taxon>
        <taxon>Mucorineae</taxon>
        <taxon>Mucoraceae</taxon>
        <taxon>Apophysomyces</taxon>
    </lineage>
</organism>
<dbReference type="Proteomes" id="UP000605846">
    <property type="component" value="Unassembled WGS sequence"/>
</dbReference>
<dbReference type="AlphaFoldDB" id="A0A8H7BRM7"/>
<dbReference type="OrthoDB" id="45007at2759"/>
<feature type="domain" description="Calcineurin-like phosphoesterase" evidence="3">
    <location>
        <begin position="215"/>
        <end position="405"/>
    </location>
</feature>
<keyword evidence="1" id="KW-0732">Signal</keyword>
<keyword evidence="2" id="KW-0812">Transmembrane</keyword>
<accession>A0A8H7BRM7</accession>
<dbReference type="Gene3D" id="3.60.21.10">
    <property type="match status" value="1"/>
</dbReference>
<evidence type="ECO:0000256" key="1">
    <source>
        <dbReference type="ARBA" id="ARBA00022729"/>
    </source>
</evidence>
<evidence type="ECO:0000256" key="2">
    <source>
        <dbReference type="SAM" id="Phobius"/>
    </source>
</evidence>
<evidence type="ECO:0000259" key="3">
    <source>
        <dbReference type="Pfam" id="PF00149"/>
    </source>
</evidence>
<dbReference type="GO" id="GO:0003993">
    <property type="term" value="F:acid phosphatase activity"/>
    <property type="evidence" value="ECO:0007669"/>
    <property type="project" value="InterPro"/>
</dbReference>
<dbReference type="InterPro" id="IPR039331">
    <property type="entry name" value="PAPs-like"/>
</dbReference>
<dbReference type="EMBL" id="JABAYA010000013">
    <property type="protein sequence ID" value="KAF7730807.1"/>
    <property type="molecule type" value="Genomic_DNA"/>
</dbReference>
<keyword evidence="5" id="KW-1185">Reference proteome</keyword>
<dbReference type="PANTHER" id="PTHR22953:SF153">
    <property type="entry name" value="PURPLE ACID PHOSPHATASE"/>
    <property type="match status" value="1"/>
</dbReference>
<protein>
    <recommendedName>
        <fullName evidence="3">Calcineurin-like phosphoesterase domain-containing protein</fullName>
    </recommendedName>
</protein>
<dbReference type="SUPFAM" id="SSF56300">
    <property type="entry name" value="Metallo-dependent phosphatases"/>
    <property type="match status" value="1"/>
</dbReference>
<gene>
    <name evidence="4" type="ORF">EC973_001325</name>
</gene>
<name>A0A8H7BRM7_9FUNG</name>
<dbReference type="InterPro" id="IPR004843">
    <property type="entry name" value="Calcineurin-like_PHP"/>
</dbReference>
<evidence type="ECO:0000313" key="4">
    <source>
        <dbReference type="EMBL" id="KAF7730807.1"/>
    </source>
</evidence>